<dbReference type="EMBL" id="BGPR01001179">
    <property type="protein sequence ID" value="GBM47433.1"/>
    <property type="molecule type" value="Genomic_DNA"/>
</dbReference>
<keyword evidence="2" id="KW-1185">Reference proteome</keyword>
<organism evidence="1 2">
    <name type="scientific">Araneus ventricosus</name>
    <name type="common">Orbweaver spider</name>
    <name type="synonym">Epeira ventricosa</name>
    <dbReference type="NCBI Taxonomy" id="182803"/>
    <lineage>
        <taxon>Eukaryota</taxon>
        <taxon>Metazoa</taxon>
        <taxon>Ecdysozoa</taxon>
        <taxon>Arthropoda</taxon>
        <taxon>Chelicerata</taxon>
        <taxon>Arachnida</taxon>
        <taxon>Araneae</taxon>
        <taxon>Araneomorphae</taxon>
        <taxon>Entelegynae</taxon>
        <taxon>Araneoidea</taxon>
        <taxon>Araneidae</taxon>
        <taxon>Araneus</taxon>
    </lineage>
</organism>
<evidence type="ECO:0000313" key="1">
    <source>
        <dbReference type="EMBL" id="GBM47433.1"/>
    </source>
</evidence>
<accession>A0A4Y2G1C9</accession>
<evidence type="ECO:0000313" key="2">
    <source>
        <dbReference type="Proteomes" id="UP000499080"/>
    </source>
</evidence>
<sequence>MKDMKETEKEALFGIPLGTIWYLQCNYTHPFQNIDTCKETPSSCGKVFTLRERKAGWKKYSQKSMTRSKSTRRLHGMQCIVLQTSETSMTAKLTSQPSPQSYSEST</sequence>
<dbReference type="AlphaFoldDB" id="A0A4Y2G1C9"/>
<comment type="caution">
    <text evidence="1">The sequence shown here is derived from an EMBL/GenBank/DDBJ whole genome shotgun (WGS) entry which is preliminary data.</text>
</comment>
<reference evidence="1 2" key="1">
    <citation type="journal article" date="2019" name="Sci. Rep.">
        <title>Orb-weaving spider Araneus ventricosus genome elucidates the spidroin gene catalogue.</title>
        <authorList>
            <person name="Kono N."/>
            <person name="Nakamura H."/>
            <person name="Ohtoshi R."/>
            <person name="Moran D.A.P."/>
            <person name="Shinohara A."/>
            <person name="Yoshida Y."/>
            <person name="Fujiwara M."/>
            <person name="Mori M."/>
            <person name="Tomita M."/>
            <person name="Arakawa K."/>
        </authorList>
    </citation>
    <scope>NUCLEOTIDE SEQUENCE [LARGE SCALE GENOMIC DNA]</scope>
</reference>
<name>A0A4Y2G1C9_ARAVE</name>
<protein>
    <submittedName>
        <fullName evidence="1">Uncharacterized protein</fullName>
    </submittedName>
</protein>
<gene>
    <name evidence="1" type="ORF">AVEN_175611_1</name>
</gene>
<dbReference type="Proteomes" id="UP000499080">
    <property type="component" value="Unassembled WGS sequence"/>
</dbReference>
<proteinExistence type="predicted"/>